<evidence type="ECO:0000313" key="4">
    <source>
        <dbReference type="EMBL" id="QQZ50928.1"/>
    </source>
</evidence>
<dbReference type="InterPro" id="IPR016162">
    <property type="entry name" value="Ald_DH_N"/>
</dbReference>
<sequence>MVADALAKGATLRTGGERIGNTGYFYRPTVLTDVPETARMLQDEPFGPIAVLSPFTDREEAMVRANSTPFGLAAYAFTRSQEDAAFVARRFESGMVGINTFAVGGAERPSAASRKAAMAAKAGWRASTPTSPPRWWPRSRLDVGKPRRDRSPTPVYEWPQSRGRA</sequence>
<dbReference type="Gene3D" id="3.40.605.10">
    <property type="entry name" value="Aldehyde Dehydrogenase, Chain A, domain 1"/>
    <property type="match status" value="1"/>
</dbReference>
<dbReference type="GO" id="GO:0016620">
    <property type="term" value="F:oxidoreductase activity, acting on the aldehyde or oxo group of donors, NAD or NADP as acceptor"/>
    <property type="evidence" value="ECO:0007669"/>
    <property type="project" value="InterPro"/>
</dbReference>
<dbReference type="InterPro" id="IPR016161">
    <property type="entry name" value="Ald_DH/histidinol_DH"/>
</dbReference>
<dbReference type="PANTHER" id="PTHR11699">
    <property type="entry name" value="ALDEHYDE DEHYDROGENASE-RELATED"/>
    <property type="match status" value="1"/>
</dbReference>
<feature type="compositionally biased region" description="Low complexity" evidence="2">
    <location>
        <begin position="117"/>
        <end position="129"/>
    </location>
</feature>
<evidence type="ECO:0000259" key="3">
    <source>
        <dbReference type="Pfam" id="PF00171"/>
    </source>
</evidence>
<dbReference type="Gene3D" id="3.40.309.10">
    <property type="entry name" value="Aldehyde Dehydrogenase, Chain A, domain 2"/>
    <property type="match status" value="1"/>
</dbReference>
<protein>
    <submittedName>
        <fullName evidence="4">Aldehyde dehydrogenase family protein</fullName>
    </submittedName>
</protein>
<reference evidence="4" key="1">
    <citation type="submission" date="2021-01" db="EMBL/GenBank/DDBJ databases">
        <title>Genome sequence of Phenylobacterium sp. 20VBR1 isolated from a valley glaceir, Ny-Alesund, Svalbard.</title>
        <authorList>
            <person name="Thomas F.A."/>
            <person name="Krishnan K.P."/>
            <person name="Sinha R.K."/>
        </authorList>
    </citation>
    <scope>NUCLEOTIDE SEQUENCE</scope>
    <source>
        <strain evidence="4">20VBR1</strain>
    </source>
</reference>
<accession>A0A974S9R1</accession>
<organism evidence="4">
    <name type="scientific">Phenylobacterium glaciei</name>
    <dbReference type="NCBI Taxonomy" id="2803784"/>
    <lineage>
        <taxon>Bacteria</taxon>
        <taxon>Pseudomonadati</taxon>
        <taxon>Pseudomonadota</taxon>
        <taxon>Alphaproteobacteria</taxon>
        <taxon>Caulobacterales</taxon>
        <taxon>Caulobacteraceae</taxon>
        <taxon>Phenylobacterium</taxon>
    </lineage>
</organism>
<dbReference type="Pfam" id="PF00171">
    <property type="entry name" value="Aldedh"/>
    <property type="match status" value="1"/>
</dbReference>
<dbReference type="InterPro" id="IPR015590">
    <property type="entry name" value="Aldehyde_DH_dom"/>
</dbReference>
<gene>
    <name evidence="4" type="ORF">JKL49_06705</name>
</gene>
<feature type="compositionally biased region" description="Basic and acidic residues" evidence="2">
    <location>
        <begin position="139"/>
        <end position="151"/>
    </location>
</feature>
<proteinExistence type="predicted"/>
<dbReference type="SUPFAM" id="SSF53720">
    <property type="entry name" value="ALDH-like"/>
    <property type="match status" value="1"/>
</dbReference>
<feature type="domain" description="Aldehyde dehydrogenase" evidence="3">
    <location>
        <begin position="2"/>
        <end position="109"/>
    </location>
</feature>
<dbReference type="AlphaFoldDB" id="A0A974S9R1"/>
<name>A0A974S9R1_9CAUL</name>
<dbReference type="InterPro" id="IPR016163">
    <property type="entry name" value="Ald_DH_C"/>
</dbReference>
<feature type="region of interest" description="Disordered" evidence="2">
    <location>
        <begin position="117"/>
        <end position="165"/>
    </location>
</feature>
<dbReference type="EMBL" id="CP068570">
    <property type="protein sequence ID" value="QQZ50928.1"/>
    <property type="molecule type" value="Genomic_DNA"/>
</dbReference>
<keyword evidence="1" id="KW-0560">Oxidoreductase</keyword>
<evidence type="ECO:0000256" key="1">
    <source>
        <dbReference type="ARBA" id="ARBA00023002"/>
    </source>
</evidence>
<evidence type="ECO:0000256" key="2">
    <source>
        <dbReference type="SAM" id="MobiDB-lite"/>
    </source>
</evidence>